<dbReference type="EMBL" id="BMAT01008244">
    <property type="protein sequence ID" value="GFR80938.1"/>
    <property type="molecule type" value="Genomic_DNA"/>
</dbReference>
<proteinExistence type="predicted"/>
<comment type="caution">
    <text evidence="1">The sequence shown here is derived from an EMBL/GenBank/DDBJ whole genome shotgun (WGS) entry which is preliminary data.</text>
</comment>
<protein>
    <submittedName>
        <fullName evidence="1">Meiosis 1 arrest protein-like</fullName>
    </submittedName>
</protein>
<dbReference type="PANTHER" id="PTHR28642:SF1">
    <property type="entry name" value="MEIOSIS 1 ARREST PROTEIN"/>
    <property type="match status" value="1"/>
</dbReference>
<sequence>PTSLQKFFYSWFTETSSELEHLHLVLPPPCPADPALVIKCDLLERLLCPYQLPFSEIFSIHTESNICKHTYPPPSKTLGLKVAVQNLETFFIGQLHTNINSIPPRPTNPVQALSLREGSSLLLKSIIPQELLLPMSPVISQETAKPESVLRVKASLSEVKSLPDLNPLSLNCGLIPVLLETSLPRSAVDKARAVRQSTATGPAKMNKVPAGQQNIGSFFSPQPADPPARGGRLTANYWSNPLVNVNKTGLPSRPGKINLKI</sequence>
<organism evidence="1 2">
    <name type="scientific">Elysia marginata</name>
    <dbReference type="NCBI Taxonomy" id="1093978"/>
    <lineage>
        <taxon>Eukaryota</taxon>
        <taxon>Metazoa</taxon>
        <taxon>Spiralia</taxon>
        <taxon>Lophotrochozoa</taxon>
        <taxon>Mollusca</taxon>
        <taxon>Gastropoda</taxon>
        <taxon>Heterobranchia</taxon>
        <taxon>Euthyneura</taxon>
        <taxon>Panpulmonata</taxon>
        <taxon>Sacoglossa</taxon>
        <taxon>Placobranchoidea</taxon>
        <taxon>Plakobranchidae</taxon>
        <taxon>Elysia</taxon>
    </lineage>
</organism>
<dbReference type="GO" id="GO:0051308">
    <property type="term" value="P:male meiosis chromosome separation"/>
    <property type="evidence" value="ECO:0007669"/>
    <property type="project" value="TreeGrafter"/>
</dbReference>
<dbReference type="GO" id="GO:0007127">
    <property type="term" value="P:meiosis I"/>
    <property type="evidence" value="ECO:0007669"/>
    <property type="project" value="InterPro"/>
</dbReference>
<name>A0AAV4G5X1_9GAST</name>
<reference evidence="1 2" key="1">
    <citation type="journal article" date="2021" name="Elife">
        <title>Chloroplast acquisition without the gene transfer in kleptoplastic sea slugs, Plakobranchus ocellatus.</title>
        <authorList>
            <person name="Maeda T."/>
            <person name="Takahashi S."/>
            <person name="Yoshida T."/>
            <person name="Shimamura S."/>
            <person name="Takaki Y."/>
            <person name="Nagai Y."/>
            <person name="Toyoda A."/>
            <person name="Suzuki Y."/>
            <person name="Arimoto A."/>
            <person name="Ishii H."/>
            <person name="Satoh N."/>
            <person name="Nishiyama T."/>
            <person name="Hasebe M."/>
            <person name="Maruyama T."/>
            <person name="Minagawa J."/>
            <person name="Obokata J."/>
            <person name="Shigenobu S."/>
        </authorList>
    </citation>
    <scope>NUCLEOTIDE SEQUENCE [LARGE SCALE GENOMIC DNA]</scope>
</reference>
<evidence type="ECO:0000313" key="1">
    <source>
        <dbReference type="EMBL" id="GFR80938.1"/>
    </source>
</evidence>
<keyword evidence="2" id="KW-1185">Reference proteome</keyword>
<accession>A0AAV4G5X1</accession>
<evidence type="ECO:0000313" key="2">
    <source>
        <dbReference type="Proteomes" id="UP000762676"/>
    </source>
</evidence>
<gene>
    <name evidence="1" type="ORF">ElyMa_004057500</name>
</gene>
<dbReference type="AlphaFoldDB" id="A0AAV4G5X1"/>
<dbReference type="PANTHER" id="PTHR28642">
    <property type="entry name" value="MEIOSIS 1 ARREST PROTEIN"/>
    <property type="match status" value="1"/>
</dbReference>
<feature type="non-terminal residue" evidence="1">
    <location>
        <position position="1"/>
    </location>
</feature>
<dbReference type="Proteomes" id="UP000762676">
    <property type="component" value="Unassembled WGS sequence"/>
</dbReference>
<dbReference type="GO" id="GO:0007283">
    <property type="term" value="P:spermatogenesis"/>
    <property type="evidence" value="ECO:0007669"/>
    <property type="project" value="InterPro"/>
</dbReference>
<dbReference type="InterPro" id="IPR033587">
    <property type="entry name" value="M1AP"/>
</dbReference>